<dbReference type="CDD" id="cd03057">
    <property type="entry name" value="GST_N_Beta"/>
    <property type="match status" value="1"/>
</dbReference>
<dbReference type="PROSITE" id="PS50404">
    <property type="entry name" value="GST_NTER"/>
    <property type="match status" value="1"/>
</dbReference>
<keyword evidence="4" id="KW-1185">Reference proteome</keyword>
<dbReference type="InterPro" id="IPR036282">
    <property type="entry name" value="Glutathione-S-Trfase_C_sf"/>
</dbReference>
<evidence type="ECO:0000259" key="1">
    <source>
        <dbReference type="PROSITE" id="PS50404"/>
    </source>
</evidence>
<dbReference type="SFLD" id="SFLDS00019">
    <property type="entry name" value="Glutathione_Transferase_(cytos"/>
    <property type="match status" value="1"/>
</dbReference>
<evidence type="ECO:0000313" key="3">
    <source>
        <dbReference type="EMBL" id="QEX25264.1"/>
    </source>
</evidence>
<evidence type="ECO:0000313" key="4">
    <source>
        <dbReference type="Proteomes" id="UP000325797"/>
    </source>
</evidence>
<dbReference type="SFLD" id="SFLDG01150">
    <property type="entry name" value="Main.1:_Beta-like"/>
    <property type="match status" value="1"/>
</dbReference>
<proteinExistence type="predicted"/>
<dbReference type="PROSITE" id="PS50405">
    <property type="entry name" value="GST_CTER"/>
    <property type="match status" value="1"/>
</dbReference>
<dbReference type="EMBL" id="CP042582">
    <property type="protein sequence ID" value="QEX25264.1"/>
    <property type="molecule type" value="Genomic_DNA"/>
</dbReference>
<sequence length="210" mass="23526">MYTLYWGPNSAALAPQILLEEIAAPHELKTIDTSQQQHQTADYLKLNPNGKIPTLVIDGKQALFESAAICLYLADRHPEAKLAPSIAEPARGLYYQWLAHLTNTLQPAYLAYYYPDRLTDDPKGAPLVQSRARKDLAQIWGRIDKALGEKGPYLLGDRYSACDAFLFMLSCWQEPLPDLYGRFKNVKRCAELVRARPAVQRILPANGLAA</sequence>
<dbReference type="Gene3D" id="3.40.30.10">
    <property type="entry name" value="Glutaredoxin"/>
    <property type="match status" value="1"/>
</dbReference>
<dbReference type="InterPro" id="IPR010987">
    <property type="entry name" value="Glutathione-S-Trfase_C-like"/>
</dbReference>
<name>A0A5J6N6Q0_9PROT</name>
<dbReference type="InterPro" id="IPR040079">
    <property type="entry name" value="Glutathione_S-Trfase"/>
</dbReference>
<organism evidence="3 4">
    <name type="scientific">Hypericibacter adhaerens</name>
    <dbReference type="NCBI Taxonomy" id="2602016"/>
    <lineage>
        <taxon>Bacteria</taxon>
        <taxon>Pseudomonadati</taxon>
        <taxon>Pseudomonadota</taxon>
        <taxon>Alphaproteobacteria</taxon>
        <taxon>Rhodospirillales</taxon>
        <taxon>Dongiaceae</taxon>
        <taxon>Hypericibacter</taxon>
    </lineage>
</organism>
<dbReference type="InterPro" id="IPR036249">
    <property type="entry name" value="Thioredoxin-like_sf"/>
</dbReference>
<dbReference type="SUPFAM" id="SSF52833">
    <property type="entry name" value="Thioredoxin-like"/>
    <property type="match status" value="1"/>
</dbReference>
<dbReference type="Pfam" id="PF02798">
    <property type="entry name" value="GST_N"/>
    <property type="match status" value="1"/>
</dbReference>
<dbReference type="InterPro" id="IPR004045">
    <property type="entry name" value="Glutathione_S-Trfase_N"/>
</dbReference>
<feature type="domain" description="GST C-terminal" evidence="2">
    <location>
        <begin position="87"/>
        <end position="210"/>
    </location>
</feature>
<dbReference type="Gene3D" id="1.20.1050.10">
    <property type="match status" value="1"/>
</dbReference>
<dbReference type="SUPFAM" id="SSF47616">
    <property type="entry name" value="GST C-terminal domain-like"/>
    <property type="match status" value="1"/>
</dbReference>
<dbReference type="OrthoDB" id="7583243at2"/>
<dbReference type="PANTHER" id="PTHR44051:SF21">
    <property type="entry name" value="GLUTATHIONE S-TRANSFERASE FAMILY PROTEIN"/>
    <property type="match status" value="1"/>
</dbReference>
<dbReference type="RefSeq" id="WP_151120538.1">
    <property type="nucleotide sequence ID" value="NZ_CP042582.1"/>
</dbReference>
<evidence type="ECO:0000259" key="2">
    <source>
        <dbReference type="PROSITE" id="PS50405"/>
    </source>
</evidence>
<accession>A0A5J6N6Q0</accession>
<dbReference type="GO" id="GO:0016740">
    <property type="term" value="F:transferase activity"/>
    <property type="evidence" value="ECO:0007669"/>
    <property type="project" value="UniProtKB-KW"/>
</dbReference>
<dbReference type="KEGG" id="hadh:FRZ61_52110"/>
<reference evidence="3 4" key="1">
    <citation type="submission" date="2019-08" db="EMBL/GenBank/DDBJ databases">
        <title>Hyperibacter terrae gen. nov., sp. nov. and Hyperibacter viscosus sp. nov., two new members in the family Rhodospirillaceae isolated from the rhizosphere of Hypericum perforatum.</title>
        <authorList>
            <person name="Noviana Z."/>
        </authorList>
    </citation>
    <scope>NUCLEOTIDE SEQUENCE [LARGE SCALE GENOMIC DNA]</scope>
    <source>
        <strain evidence="3 4">R5959</strain>
    </source>
</reference>
<dbReference type="PANTHER" id="PTHR44051">
    <property type="entry name" value="GLUTATHIONE S-TRANSFERASE-RELATED"/>
    <property type="match status" value="1"/>
</dbReference>
<dbReference type="CDD" id="cd03188">
    <property type="entry name" value="GST_C_Beta"/>
    <property type="match status" value="1"/>
</dbReference>
<dbReference type="AlphaFoldDB" id="A0A5J6N6Q0"/>
<dbReference type="SFLD" id="SFLDG00358">
    <property type="entry name" value="Main_(cytGST)"/>
    <property type="match status" value="1"/>
</dbReference>
<dbReference type="Proteomes" id="UP000325797">
    <property type="component" value="Chromosome"/>
</dbReference>
<protein>
    <submittedName>
        <fullName evidence="3">Glutathione S-transferase</fullName>
    </submittedName>
</protein>
<keyword evidence="3" id="KW-0808">Transferase</keyword>
<gene>
    <name evidence="3" type="primary">gst</name>
    <name evidence="3" type="ORF">FRZ61_52110</name>
</gene>
<feature type="domain" description="GST N-terminal" evidence="1">
    <location>
        <begin position="1"/>
        <end position="81"/>
    </location>
</feature>